<dbReference type="AlphaFoldDB" id="A0A9P3HB84"/>
<sequence length="348" mass="39609">MLVHRHSIKLLASPAETDHVEVQLISEPTHYLPGTYKLSFELLLPGDIATTDSFALTADNIRWNYHLVATAIPVLGSDRKMTIQQSLVLRSVHPESHVVPGEKARYRMARNGAVECSIFAPTIVDLGQKFNHIHLDIRIRLLSDRYRVQKMQLKYIPHEQTLILCFGRQLYKPAVASKWDGSAKNIIFGRIGDIVASAQRSKDLCEKSILRNVFLSPTWGQQTPLSLGVELASHKVQLSEDLVWLELSHYFEATILFKEKSIETLKAKVVFKARHFTQSAWVHSTIEELHMQAVQQQMESHELQEEQVRKHELDLGSCLPDCFESFDQTNGYAQLPSYQESPLMAESV</sequence>
<dbReference type="Proteomes" id="UP000827284">
    <property type="component" value="Unassembled WGS sequence"/>
</dbReference>
<gene>
    <name evidence="1" type="ORF">EMPS_05825</name>
</gene>
<accession>A0A9P3HB84</accession>
<evidence type="ECO:0000313" key="1">
    <source>
        <dbReference type="EMBL" id="GJJ73467.1"/>
    </source>
</evidence>
<evidence type="ECO:0000313" key="2">
    <source>
        <dbReference type="Proteomes" id="UP000827284"/>
    </source>
</evidence>
<protein>
    <submittedName>
        <fullName evidence="1">Uncharacterized protein</fullName>
    </submittedName>
</protein>
<dbReference type="EMBL" id="BQFW01000008">
    <property type="protein sequence ID" value="GJJ73467.1"/>
    <property type="molecule type" value="Genomic_DNA"/>
</dbReference>
<reference evidence="1" key="1">
    <citation type="submission" date="2021-11" db="EMBL/GenBank/DDBJ databases">
        <authorList>
            <person name="Herlambang A."/>
            <person name="Guo Y."/>
            <person name="Takashima Y."/>
            <person name="Nishizawa T."/>
        </authorList>
    </citation>
    <scope>NUCLEOTIDE SEQUENCE</scope>
    <source>
        <strain evidence="1">E1425</strain>
    </source>
</reference>
<comment type="caution">
    <text evidence="1">The sequence shown here is derived from an EMBL/GenBank/DDBJ whole genome shotgun (WGS) entry which is preliminary data.</text>
</comment>
<keyword evidence="2" id="KW-1185">Reference proteome</keyword>
<reference evidence="1" key="2">
    <citation type="journal article" date="2022" name="Microbiol. Resour. Announc.">
        <title>Whole-Genome Sequence of Entomortierella parvispora E1425, a Mucoromycotan Fungus Associated with Burkholderiaceae-Related Endosymbiotic Bacteria.</title>
        <authorList>
            <person name="Herlambang A."/>
            <person name="Guo Y."/>
            <person name="Takashima Y."/>
            <person name="Narisawa K."/>
            <person name="Ohta H."/>
            <person name="Nishizawa T."/>
        </authorList>
    </citation>
    <scope>NUCLEOTIDE SEQUENCE</scope>
    <source>
        <strain evidence="1">E1425</strain>
    </source>
</reference>
<proteinExistence type="predicted"/>
<organism evidence="1 2">
    <name type="scientific">Entomortierella parvispora</name>
    <dbReference type="NCBI Taxonomy" id="205924"/>
    <lineage>
        <taxon>Eukaryota</taxon>
        <taxon>Fungi</taxon>
        <taxon>Fungi incertae sedis</taxon>
        <taxon>Mucoromycota</taxon>
        <taxon>Mortierellomycotina</taxon>
        <taxon>Mortierellomycetes</taxon>
        <taxon>Mortierellales</taxon>
        <taxon>Mortierellaceae</taxon>
        <taxon>Entomortierella</taxon>
    </lineage>
</organism>
<name>A0A9P3HB84_9FUNG</name>